<dbReference type="EMBL" id="JBEPSM010000001">
    <property type="protein sequence ID" value="MET4632288.1"/>
    <property type="molecule type" value="Genomic_DNA"/>
</dbReference>
<dbReference type="SUPFAM" id="SSF88946">
    <property type="entry name" value="Sigma2 domain of RNA polymerase sigma factors"/>
    <property type="match status" value="1"/>
</dbReference>
<organism evidence="3 4">
    <name type="scientific">Kaistia defluvii</name>
    <dbReference type="NCBI Taxonomy" id="410841"/>
    <lineage>
        <taxon>Bacteria</taxon>
        <taxon>Pseudomonadati</taxon>
        <taxon>Pseudomonadota</taxon>
        <taxon>Alphaproteobacteria</taxon>
        <taxon>Hyphomicrobiales</taxon>
        <taxon>Kaistiaceae</taxon>
        <taxon>Kaistia</taxon>
    </lineage>
</organism>
<feature type="domain" description="RNA polymerase sigma-70 region 2" evidence="1">
    <location>
        <begin position="10"/>
        <end position="75"/>
    </location>
</feature>
<comment type="caution">
    <text evidence="3">The sequence shown here is derived from an EMBL/GenBank/DDBJ whole genome shotgun (WGS) entry which is preliminary data.</text>
</comment>
<dbReference type="InterPro" id="IPR046531">
    <property type="entry name" value="DUF6596"/>
</dbReference>
<dbReference type="Pfam" id="PF04542">
    <property type="entry name" value="Sigma70_r2"/>
    <property type="match status" value="1"/>
</dbReference>
<gene>
    <name evidence="3" type="ORF">ABIE08_000201</name>
</gene>
<evidence type="ECO:0000313" key="4">
    <source>
        <dbReference type="Proteomes" id="UP001549321"/>
    </source>
</evidence>
<dbReference type="PANTHER" id="PTHR47756:SF2">
    <property type="entry name" value="BLL6612 PROTEIN"/>
    <property type="match status" value="1"/>
</dbReference>
<dbReference type="InterPro" id="IPR013325">
    <property type="entry name" value="RNA_pol_sigma_r2"/>
</dbReference>
<evidence type="ECO:0000259" key="1">
    <source>
        <dbReference type="Pfam" id="PF04542"/>
    </source>
</evidence>
<dbReference type="Proteomes" id="UP001549321">
    <property type="component" value="Unassembled WGS sequence"/>
</dbReference>
<dbReference type="InterPro" id="IPR007627">
    <property type="entry name" value="RNA_pol_sigma70_r2"/>
</dbReference>
<dbReference type="Pfam" id="PF20239">
    <property type="entry name" value="DUF6596"/>
    <property type="match status" value="1"/>
</dbReference>
<accession>A0ABV2QTS8</accession>
<evidence type="ECO:0000313" key="3">
    <source>
        <dbReference type="EMBL" id="MET4632288.1"/>
    </source>
</evidence>
<reference evidence="3 4" key="1">
    <citation type="submission" date="2024-06" db="EMBL/GenBank/DDBJ databases">
        <title>Sorghum-associated microbial communities from plants grown in Nebraska, USA.</title>
        <authorList>
            <person name="Schachtman D."/>
        </authorList>
    </citation>
    <scope>NUCLEOTIDE SEQUENCE [LARGE SCALE GENOMIC DNA]</scope>
    <source>
        <strain evidence="3 4">3207</strain>
    </source>
</reference>
<proteinExistence type="predicted"/>
<feature type="domain" description="DUF6596" evidence="2">
    <location>
        <begin position="178"/>
        <end position="277"/>
    </location>
</feature>
<dbReference type="Gene3D" id="1.10.1740.10">
    <property type="match status" value="1"/>
</dbReference>
<dbReference type="RefSeq" id="WP_354548066.1">
    <property type="nucleotide sequence ID" value="NZ_JBEPSM010000001.1"/>
</dbReference>
<dbReference type="PANTHER" id="PTHR47756">
    <property type="entry name" value="BLL6612 PROTEIN-RELATED"/>
    <property type="match status" value="1"/>
</dbReference>
<evidence type="ECO:0000259" key="2">
    <source>
        <dbReference type="Pfam" id="PF20239"/>
    </source>
</evidence>
<protein>
    <submittedName>
        <fullName evidence="3">RNA polymerase sigma-70 factor (ECF subfamily)</fullName>
    </submittedName>
</protein>
<keyword evidence="4" id="KW-1185">Reference proteome</keyword>
<name>A0ABV2QTS8_9HYPH</name>
<sequence length="407" mass="43964">MAGGRVEQAVRESYGRLVAILSARGRDIGAAEDALADAILAALEQWPDRGIPDRPEAWLLAVARRRWIDRARRATTDEALSRSLALLTDIAGEIDLAAPNFPDERLKLLFVCAHPAIDPSIHAALMLQSVLGLNAARIAAAFVVSPDAMGRRLTRAKIKIRDAGIGFELPDRRELAGRLEPVLDAIYAAYGHGWDSPADDSQRHDLAAEAVWLGRTLVELMPQEPEALGLLALMLHLEARSPARRGTDGAYVPLSEQDPSLWSHARLAEAEATLARAGALGRPGRYQLEAAIQSAHAGRRLTGEPDRSTIAGLYDRLHRTSPRLGVAVGRAAAMAEAHGVEAGLRCLAELDSGRVEAYQPFWAVRADLLARANARGGAIEAYDRAIALATDAAVRSYLTERRARLLS</sequence>